<dbReference type="Gene3D" id="2.60.40.420">
    <property type="entry name" value="Cupredoxins - blue copper proteins"/>
    <property type="match status" value="1"/>
</dbReference>
<keyword evidence="1" id="KW-0479">Metal-binding</keyword>
<name>A0A1I7F9L1_9BACL</name>
<evidence type="ECO:0000313" key="5">
    <source>
        <dbReference type="Proteomes" id="UP000183508"/>
    </source>
</evidence>
<dbReference type="PROSITE" id="PS00079">
    <property type="entry name" value="MULTICOPPER_OXIDASE1"/>
    <property type="match status" value="1"/>
</dbReference>
<dbReference type="GO" id="GO:0046872">
    <property type="term" value="F:metal ion binding"/>
    <property type="evidence" value="ECO:0007669"/>
    <property type="project" value="UniProtKB-KW"/>
</dbReference>
<dbReference type="InterPro" id="IPR033138">
    <property type="entry name" value="Cu_oxidase_CS"/>
</dbReference>
<dbReference type="eggNOG" id="COG4454">
    <property type="taxonomic scope" value="Bacteria"/>
</dbReference>
<feature type="domain" description="Sulfocyanin-like C-terminal" evidence="3">
    <location>
        <begin position="56"/>
        <end position="115"/>
    </location>
</feature>
<protein>
    <submittedName>
        <fullName evidence="4">Sulfocyanin (SoxE) domain-containing protein</fullName>
    </submittedName>
</protein>
<feature type="domain" description="Sulfocyanin-like C-terminal" evidence="3">
    <location>
        <begin position="155"/>
        <end position="185"/>
    </location>
</feature>
<feature type="chain" id="PRO_5010347744" evidence="2">
    <location>
        <begin position="33"/>
        <end position="193"/>
    </location>
</feature>
<proteinExistence type="predicted"/>
<evidence type="ECO:0000259" key="3">
    <source>
        <dbReference type="Pfam" id="PF06525"/>
    </source>
</evidence>
<evidence type="ECO:0000256" key="2">
    <source>
        <dbReference type="SAM" id="SignalP"/>
    </source>
</evidence>
<dbReference type="EMBL" id="FPBV01000001">
    <property type="protein sequence ID" value="SFU32888.1"/>
    <property type="molecule type" value="Genomic_DNA"/>
</dbReference>
<dbReference type="SUPFAM" id="SSF49503">
    <property type="entry name" value="Cupredoxins"/>
    <property type="match status" value="1"/>
</dbReference>
<accession>A0A1I7F9L1</accession>
<evidence type="ECO:0000313" key="4">
    <source>
        <dbReference type="EMBL" id="SFU32888.1"/>
    </source>
</evidence>
<keyword evidence="2" id="KW-0732">Signal</keyword>
<dbReference type="InterPro" id="IPR049544">
    <property type="entry name" value="SoxE-like_C"/>
</dbReference>
<dbReference type="RefSeq" id="WP_074948593.1">
    <property type="nucleotide sequence ID" value="NZ_FPBV01000001.1"/>
</dbReference>
<gene>
    <name evidence="4" type="ORF">SAMN05421543_101133</name>
</gene>
<organism evidence="4 5">
    <name type="scientific">Alicyclobacillus macrosporangiidus</name>
    <dbReference type="NCBI Taxonomy" id="392015"/>
    <lineage>
        <taxon>Bacteria</taxon>
        <taxon>Bacillati</taxon>
        <taxon>Bacillota</taxon>
        <taxon>Bacilli</taxon>
        <taxon>Bacillales</taxon>
        <taxon>Alicyclobacillaceae</taxon>
        <taxon>Alicyclobacillus</taxon>
    </lineage>
</organism>
<dbReference type="STRING" id="392015.SAMN05421543_101133"/>
<dbReference type="Pfam" id="PF06525">
    <property type="entry name" value="SoxE"/>
    <property type="match status" value="2"/>
</dbReference>
<dbReference type="PROSITE" id="PS51257">
    <property type="entry name" value="PROKAR_LIPOPROTEIN"/>
    <property type="match status" value="1"/>
</dbReference>
<sequence>MRRLSMTVTGALCAALLCLTCGCQTHSPSAMRAWNSVGATGTRAGGANILATSQWMQSDPAHRTVDLTLVAGRNRENNFNGYPNGTMTVAIPPGWTVRVHYRNESKTAPHSAVVVPFAERTGGWKPAFPGAHTPSFAVGTPPGGAADFRFIANRPGRYAVVCGVAGHRDKGMWAALTVANDVVTPRIYVSFEG</sequence>
<dbReference type="InterPro" id="IPR008972">
    <property type="entry name" value="Cupredoxin"/>
</dbReference>
<dbReference type="Proteomes" id="UP000183508">
    <property type="component" value="Unassembled WGS sequence"/>
</dbReference>
<keyword evidence="5" id="KW-1185">Reference proteome</keyword>
<dbReference type="OrthoDB" id="2083062at2"/>
<feature type="signal peptide" evidence="2">
    <location>
        <begin position="1"/>
        <end position="32"/>
    </location>
</feature>
<dbReference type="AlphaFoldDB" id="A0A1I7F9L1"/>
<reference evidence="5" key="1">
    <citation type="submission" date="2016-10" db="EMBL/GenBank/DDBJ databases">
        <authorList>
            <person name="Varghese N."/>
        </authorList>
    </citation>
    <scope>NUCLEOTIDE SEQUENCE [LARGE SCALE GENOMIC DNA]</scope>
    <source>
        <strain evidence="5">DSM 17980</strain>
    </source>
</reference>
<evidence type="ECO:0000256" key="1">
    <source>
        <dbReference type="ARBA" id="ARBA00022723"/>
    </source>
</evidence>